<comment type="caution">
    <text evidence="1">The sequence shown here is derived from an EMBL/GenBank/DDBJ whole genome shotgun (WGS) entry which is preliminary data.</text>
</comment>
<evidence type="ECO:0000313" key="1">
    <source>
        <dbReference type="EMBL" id="KKN91604.1"/>
    </source>
</evidence>
<protein>
    <submittedName>
        <fullName evidence="1">Uncharacterized protein</fullName>
    </submittedName>
</protein>
<dbReference type="AlphaFoldDB" id="A0A0F9UIW1"/>
<proteinExistence type="predicted"/>
<name>A0A0F9UIW1_9ZZZZ</name>
<gene>
    <name evidence="1" type="ORF">LCGC14_0217130</name>
</gene>
<accession>A0A0F9UIW1</accession>
<organism evidence="1">
    <name type="scientific">marine sediment metagenome</name>
    <dbReference type="NCBI Taxonomy" id="412755"/>
    <lineage>
        <taxon>unclassified sequences</taxon>
        <taxon>metagenomes</taxon>
        <taxon>ecological metagenomes</taxon>
    </lineage>
</organism>
<dbReference type="EMBL" id="LAZR01000102">
    <property type="protein sequence ID" value="KKN91604.1"/>
    <property type="molecule type" value="Genomic_DNA"/>
</dbReference>
<reference evidence="1" key="1">
    <citation type="journal article" date="2015" name="Nature">
        <title>Complex archaea that bridge the gap between prokaryotes and eukaryotes.</title>
        <authorList>
            <person name="Spang A."/>
            <person name="Saw J.H."/>
            <person name="Jorgensen S.L."/>
            <person name="Zaremba-Niedzwiedzka K."/>
            <person name="Martijn J."/>
            <person name="Lind A.E."/>
            <person name="van Eijk R."/>
            <person name="Schleper C."/>
            <person name="Guy L."/>
            <person name="Ettema T.J."/>
        </authorList>
    </citation>
    <scope>NUCLEOTIDE SEQUENCE</scope>
</reference>
<sequence>MRNWVMSLAAVGTAALVLATAPAVADQVTYRNERFGTSASFPSEAFPDQLPAPTNGDGLGWTSPEGAEIFIYARPNQGGETPKSVIGDRAEVDKVTYDKSGRSWAVVSGYRDGRIFYERYIFRGNLIHSVSIRYPESLRSTYDPLVGPVTMTLRGPSSG</sequence>